<dbReference type="AlphaFoldDB" id="A0AAV7VHX6"/>
<proteinExistence type="predicted"/>
<comment type="caution">
    <text evidence="1">The sequence shown here is derived from an EMBL/GenBank/DDBJ whole genome shotgun (WGS) entry which is preliminary data.</text>
</comment>
<gene>
    <name evidence="1" type="ORF">NDU88_004150</name>
</gene>
<name>A0AAV7VHX6_PLEWA</name>
<dbReference type="EMBL" id="JANPWB010000003">
    <property type="protein sequence ID" value="KAJ1200326.1"/>
    <property type="molecule type" value="Genomic_DNA"/>
</dbReference>
<accession>A0AAV7VHX6</accession>
<evidence type="ECO:0000313" key="1">
    <source>
        <dbReference type="EMBL" id="KAJ1200326.1"/>
    </source>
</evidence>
<sequence length="67" mass="7344">MPCVFVKRTISDIYVRGLAHGLASGTPMVKGLLGARGQREHHGGRDSWETERQAALFWGAPGDLLLR</sequence>
<organism evidence="1 2">
    <name type="scientific">Pleurodeles waltl</name>
    <name type="common">Iberian ribbed newt</name>
    <dbReference type="NCBI Taxonomy" id="8319"/>
    <lineage>
        <taxon>Eukaryota</taxon>
        <taxon>Metazoa</taxon>
        <taxon>Chordata</taxon>
        <taxon>Craniata</taxon>
        <taxon>Vertebrata</taxon>
        <taxon>Euteleostomi</taxon>
        <taxon>Amphibia</taxon>
        <taxon>Batrachia</taxon>
        <taxon>Caudata</taxon>
        <taxon>Salamandroidea</taxon>
        <taxon>Salamandridae</taxon>
        <taxon>Pleurodelinae</taxon>
        <taxon>Pleurodeles</taxon>
    </lineage>
</organism>
<dbReference type="Proteomes" id="UP001066276">
    <property type="component" value="Chromosome 2_1"/>
</dbReference>
<reference evidence="1" key="1">
    <citation type="journal article" date="2022" name="bioRxiv">
        <title>Sequencing and chromosome-scale assembly of the giantPleurodeles waltlgenome.</title>
        <authorList>
            <person name="Brown T."/>
            <person name="Elewa A."/>
            <person name="Iarovenko S."/>
            <person name="Subramanian E."/>
            <person name="Araus A.J."/>
            <person name="Petzold A."/>
            <person name="Susuki M."/>
            <person name="Suzuki K.-i.T."/>
            <person name="Hayashi T."/>
            <person name="Toyoda A."/>
            <person name="Oliveira C."/>
            <person name="Osipova E."/>
            <person name="Leigh N.D."/>
            <person name="Simon A."/>
            <person name="Yun M.H."/>
        </authorList>
    </citation>
    <scope>NUCLEOTIDE SEQUENCE</scope>
    <source>
        <strain evidence="1">20211129_DDA</strain>
        <tissue evidence="1">Liver</tissue>
    </source>
</reference>
<protein>
    <submittedName>
        <fullName evidence="1">Uncharacterized protein</fullName>
    </submittedName>
</protein>
<evidence type="ECO:0000313" key="2">
    <source>
        <dbReference type="Proteomes" id="UP001066276"/>
    </source>
</evidence>
<keyword evidence="2" id="KW-1185">Reference proteome</keyword>